<keyword evidence="3" id="KW-1185">Reference proteome</keyword>
<feature type="signal peptide" evidence="1">
    <location>
        <begin position="1"/>
        <end position="20"/>
    </location>
</feature>
<evidence type="ECO:0000313" key="2">
    <source>
        <dbReference type="EMBL" id="SGZ24040.1"/>
    </source>
</evidence>
<evidence type="ECO:0000313" key="3">
    <source>
        <dbReference type="Proteomes" id="UP000249464"/>
    </source>
</evidence>
<accession>A0A2X0PKV7</accession>
<sequence length="280" mass="29948">MFRTLYRLACLSLVPALLQAAPAPVDSSLGQGVSALKTRGSQSCRRAAQCTQAAPRNAVQTCNGGKCGFACKSGYTWKDKKCQAASSGQATSGGTLLAAVSGHMVDAQLASNGITGFRAQSNGWNTNAIASWFRDSTNGHSWCYNEYDDSLPGFAPDVSVMLANFGGSNVRAGQAYCGLEAEVVTADGRTVNLIIMDGFDSKVSFAIHFQQSILGGLFAHLRIPFAYLIQWVRTPASIDVIYNAFGLLHGSTTNDKNTVESGVKWRLTGRRDSRYTFNSS</sequence>
<reference evidence="2 3" key="1">
    <citation type="submission" date="2016-11" db="EMBL/GenBank/DDBJ databases">
        <authorList>
            <person name="Jaros S."/>
            <person name="Januszkiewicz K."/>
            <person name="Wedrychowicz H."/>
        </authorList>
    </citation>
    <scope>NUCLEOTIDE SEQUENCE [LARGE SCALE GENOMIC DNA]</scope>
</reference>
<evidence type="ECO:0000256" key="1">
    <source>
        <dbReference type="SAM" id="SignalP"/>
    </source>
</evidence>
<dbReference type="Proteomes" id="UP000249464">
    <property type="component" value="Unassembled WGS sequence"/>
</dbReference>
<dbReference type="AlphaFoldDB" id="A0A2X0PKV7"/>
<dbReference type="EMBL" id="FQNC01000085">
    <property type="protein sequence ID" value="SGZ24040.1"/>
    <property type="molecule type" value="Genomic_DNA"/>
</dbReference>
<proteinExistence type="predicted"/>
<protein>
    <submittedName>
        <fullName evidence="2">BQ5605_C023g09689 protein</fullName>
    </submittedName>
</protein>
<name>A0A2X0PKV7_9BASI</name>
<gene>
    <name evidence="2" type="primary">BQ5605_C023g09689</name>
    <name evidence="2" type="ORF">BQ5605_C023G09689</name>
</gene>
<feature type="chain" id="PRO_5016035847" evidence="1">
    <location>
        <begin position="21"/>
        <end position="280"/>
    </location>
</feature>
<keyword evidence="1" id="KW-0732">Signal</keyword>
<organism evidence="2 3">
    <name type="scientific">Microbotryum silenes-dioicae</name>
    <dbReference type="NCBI Taxonomy" id="796604"/>
    <lineage>
        <taxon>Eukaryota</taxon>
        <taxon>Fungi</taxon>
        <taxon>Dikarya</taxon>
        <taxon>Basidiomycota</taxon>
        <taxon>Pucciniomycotina</taxon>
        <taxon>Microbotryomycetes</taxon>
        <taxon>Microbotryales</taxon>
        <taxon>Microbotryaceae</taxon>
        <taxon>Microbotryum</taxon>
    </lineage>
</organism>